<accession>A0A507ZKC2</accession>
<name>A0A507ZKC2_9FLAO</name>
<keyword evidence="1" id="KW-0472">Membrane</keyword>
<feature type="transmembrane region" description="Helical" evidence="1">
    <location>
        <begin position="44"/>
        <end position="62"/>
    </location>
</feature>
<keyword evidence="3" id="KW-1185">Reference proteome</keyword>
<dbReference type="RefSeq" id="WP_141422359.1">
    <property type="nucleotide sequence ID" value="NZ_VIAR01000012.1"/>
</dbReference>
<feature type="transmembrane region" description="Helical" evidence="1">
    <location>
        <begin position="69"/>
        <end position="92"/>
    </location>
</feature>
<dbReference type="OrthoDB" id="1442288at2"/>
<keyword evidence="1" id="KW-1133">Transmembrane helix</keyword>
<reference evidence="2 3" key="1">
    <citation type="submission" date="2019-06" db="EMBL/GenBank/DDBJ databases">
        <title>Flavibacter putida gen. nov., sp. nov., a novel marine bacterium of the family Flavobacteriaceae isolated from coastal seawater.</title>
        <authorList>
            <person name="Feng X."/>
        </authorList>
    </citation>
    <scope>NUCLEOTIDE SEQUENCE [LARGE SCALE GENOMIC DNA]</scope>
    <source>
        <strain evidence="2 3">PLHSN227</strain>
    </source>
</reference>
<evidence type="ECO:0000313" key="2">
    <source>
        <dbReference type="EMBL" id="TQD35385.1"/>
    </source>
</evidence>
<comment type="caution">
    <text evidence="2">The sequence shown here is derived from an EMBL/GenBank/DDBJ whole genome shotgun (WGS) entry which is preliminary data.</text>
</comment>
<protein>
    <submittedName>
        <fullName evidence="2">Uncharacterized protein</fullName>
    </submittedName>
</protein>
<dbReference type="AlphaFoldDB" id="A0A507ZKC2"/>
<feature type="transmembrane region" description="Helical" evidence="1">
    <location>
        <begin position="12"/>
        <end position="32"/>
    </location>
</feature>
<sequence>MTLSSRYKFPQITVIVFSVLHVVVGLLSYVIYFNESTEACARQLLPFQLLAFAGQLLLNYVNYRSENKIVILTTLFIASIILFGVISAFFSLPTLCSIYPTP</sequence>
<organism evidence="2 3">
    <name type="scientific">Haloflavibacter putidus</name>
    <dbReference type="NCBI Taxonomy" id="2576776"/>
    <lineage>
        <taxon>Bacteria</taxon>
        <taxon>Pseudomonadati</taxon>
        <taxon>Bacteroidota</taxon>
        <taxon>Flavobacteriia</taxon>
        <taxon>Flavobacteriales</taxon>
        <taxon>Flavobacteriaceae</taxon>
        <taxon>Haloflavibacter</taxon>
    </lineage>
</organism>
<keyword evidence="1" id="KW-0812">Transmembrane</keyword>
<gene>
    <name evidence="2" type="ORF">FKR84_10970</name>
</gene>
<proteinExistence type="predicted"/>
<dbReference type="Proteomes" id="UP000317169">
    <property type="component" value="Unassembled WGS sequence"/>
</dbReference>
<dbReference type="EMBL" id="VIAR01000012">
    <property type="protein sequence ID" value="TQD35385.1"/>
    <property type="molecule type" value="Genomic_DNA"/>
</dbReference>
<evidence type="ECO:0000313" key="3">
    <source>
        <dbReference type="Proteomes" id="UP000317169"/>
    </source>
</evidence>
<evidence type="ECO:0000256" key="1">
    <source>
        <dbReference type="SAM" id="Phobius"/>
    </source>
</evidence>